<evidence type="ECO:0000256" key="3">
    <source>
        <dbReference type="ARBA" id="ARBA00023163"/>
    </source>
</evidence>
<feature type="domain" description="HTH lacI-type" evidence="4">
    <location>
        <begin position="2"/>
        <end position="56"/>
    </location>
</feature>
<evidence type="ECO:0000256" key="2">
    <source>
        <dbReference type="ARBA" id="ARBA00023125"/>
    </source>
</evidence>
<dbReference type="SUPFAM" id="SSF53822">
    <property type="entry name" value="Periplasmic binding protein-like I"/>
    <property type="match status" value="1"/>
</dbReference>
<proteinExistence type="predicted"/>
<dbReference type="GO" id="GO:0003700">
    <property type="term" value="F:DNA-binding transcription factor activity"/>
    <property type="evidence" value="ECO:0007669"/>
    <property type="project" value="TreeGrafter"/>
</dbReference>
<keyword evidence="3" id="KW-0804">Transcription</keyword>
<dbReference type="Pfam" id="PF13377">
    <property type="entry name" value="Peripla_BP_3"/>
    <property type="match status" value="1"/>
</dbReference>
<dbReference type="InterPro" id="IPR046335">
    <property type="entry name" value="LacI/GalR-like_sensor"/>
</dbReference>
<keyword evidence="6" id="KW-1185">Reference proteome</keyword>
<organism evidence="5 6">
    <name type="scientific">Metabacillus arenae</name>
    <dbReference type="NCBI Taxonomy" id="2771434"/>
    <lineage>
        <taxon>Bacteria</taxon>
        <taxon>Bacillati</taxon>
        <taxon>Bacillota</taxon>
        <taxon>Bacilli</taxon>
        <taxon>Bacillales</taxon>
        <taxon>Bacillaceae</taxon>
        <taxon>Metabacillus</taxon>
    </lineage>
</organism>
<dbReference type="Gene3D" id="1.10.260.40">
    <property type="entry name" value="lambda repressor-like DNA-binding domains"/>
    <property type="match status" value="1"/>
</dbReference>
<dbReference type="Gene3D" id="3.40.50.2300">
    <property type="match status" value="2"/>
</dbReference>
<evidence type="ECO:0000313" key="6">
    <source>
        <dbReference type="Proteomes" id="UP000626844"/>
    </source>
</evidence>
<reference evidence="5" key="1">
    <citation type="submission" date="2020-09" db="EMBL/GenBank/DDBJ databases">
        <title>A novel bacterium of genus Bacillus, isolated from South China Sea.</title>
        <authorList>
            <person name="Huang H."/>
            <person name="Mo K."/>
            <person name="Hu Y."/>
        </authorList>
    </citation>
    <scope>NUCLEOTIDE SEQUENCE</scope>
    <source>
        <strain evidence="5">IB182487</strain>
    </source>
</reference>
<dbReference type="SUPFAM" id="SSF47413">
    <property type="entry name" value="lambda repressor-like DNA-binding domains"/>
    <property type="match status" value="1"/>
</dbReference>
<name>A0A926NAN6_9BACI</name>
<dbReference type="InterPro" id="IPR000843">
    <property type="entry name" value="HTH_LacI"/>
</dbReference>
<dbReference type="InterPro" id="IPR028082">
    <property type="entry name" value="Peripla_BP_I"/>
</dbReference>
<dbReference type="SMART" id="SM00354">
    <property type="entry name" value="HTH_LACI"/>
    <property type="match status" value="1"/>
</dbReference>
<comment type="caution">
    <text evidence="5">The sequence shown here is derived from an EMBL/GenBank/DDBJ whole genome shotgun (WGS) entry which is preliminary data.</text>
</comment>
<keyword evidence="2 5" id="KW-0238">DNA-binding</keyword>
<dbReference type="PRINTS" id="PR00036">
    <property type="entry name" value="HTHLACI"/>
</dbReference>
<dbReference type="AlphaFoldDB" id="A0A926NAN6"/>
<evidence type="ECO:0000313" key="5">
    <source>
        <dbReference type="EMBL" id="MBD1380692.1"/>
    </source>
</evidence>
<keyword evidence="1" id="KW-0805">Transcription regulation</keyword>
<dbReference type="RefSeq" id="WP_191158283.1">
    <property type="nucleotide sequence ID" value="NZ_JACXAI010000011.1"/>
</dbReference>
<protein>
    <submittedName>
        <fullName evidence="5">LacI family DNA-binding transcriptional regulator</fullName>
    </submittedName>
</protein>
<dbReference type="EMBL" id="JACXAI010000011">
    <property type="protein sequence ID" value="MBD1380692.1"/>
    <property type="molecule type" value="Genomic_DNA"/>
</dbReference>
<dbReference type="InterPro" id="IPR010982">
    <property type="entry name" value="Lambda_DNA-bd_dom_sf"/>
</dbReference>
<evidence type="ECO:0000256" key="1">
    <source>
        <dbReference type="ARBA" id="ARBA00023015"/>
    </source>
</evidence>
<gene>
    <name evidence="5" type="ORF">IC621_10670</name>
</gene>
<evidence type="ECO:0000259" key="4">
    <source>
        <dbReference type="PROSITE" id="PS50932"/>
    </source>
</evidence>
<dbReference type="Proteomes" id="UP000626844">
    <property type="component" value="Unassembled WGS sequence"/>
</dbReference>
<dbReference type="PROSITE" id="PS50932">
    <property type="entry name" value="HTH_LACI_2"/>
    <property type="match status" value="1"/>
</dbReference>
<dbReference type="PANTHER" id="PTHR30146:SF136">
    <property type="entry name" value="NTD BIOSYNTHESIS OPERON REGULATOR NTDR"/>
    <property type="match status" value="1"/>
</dbReference>
<dbReference type="GO" id="GO:0000976">
    <property type="term" value="F:transcription cis-regulatory region binding"/>
    <property type="evidence" value="ECO:0007669"/>
    <property type="project" value="TreeGrafter"/>
</dbReference>
<dbReference type="CDD" id="cd01392">
    <property type="entry name" value="HTH_LacI"/>
    <property type="match status" value="1"/>
</dbReference>
<dbReference type="PANTHER" id="PTHR30146">
    <property type="entry name" value="LACI-RELATED TRANSCRIPTIONAL REPRESSOR"/>
    <property type="match status" value="1"/>
</dbReference>
<sequence>MSTIEDVAKLAGLSRTTVSRVINNHPYVSATKKKLVHEAMEQLGYVPNSSARSLRIQKTETVAVFIPRVMNPFFSQLIETLEMAAAARNYQLIVCQTQYSAKKELNYLNLLKTKQVDGVILASHENDWELIEPYLQYGPIVLCNEFDNKANVPMIYQDQVYGGYIATMHLIEQGNSLIGYCTGGHYSSVGTAREKGVKQALKEAGLCFEEKFAFRNVYNIEHGRQVFHWIKGMNERPTAIFTGSDEVAAGIISEAKKYRWNIPVDLAVIGFDNQAITEIVEPNITTVHQPVTEMAEKAMEVMYEKINSKDYKTKEIYQFPLKLIVRGSTVSNNLEKCSSIPKSIS</sequence>
<accession>A0A926NAN6</accession>
<dbReference type="CDD" id="cd06286">
    <property type="entry name" value="PBP1_CcpB-like"/>
    <property type="match status" value="1"/>
</dbReference>
<dbReference type="Pfam" id="PF00356">
    <property type="entry name" value="LacI"/>
    <property type="match status" value="1"/>
</dbReference>